<feature type="active site" description="Acyl-ester intermediate" evidence="14">
    <location>
        <position position="327"/>
    </location>
</feature>
<evidence type="ECO:0000313" key="17">
    <source>
        <dbReference type="EMBL" id="MCP1672966.1"/>
    </source>
</evidence>
<dbReference type="InterPro" id="IPR001460">
    <property type="entry name" value="PCN-bd_Tpept"/>
</dbReference>
<organism evidence="17 18">
    <name type="scientific">Natronocella acetinitrilica</name>
    <dbReference type="NCBI Taxonomy" id="414046"/>
    <lineage>
        <taxon>Bacteria</taxon>
        <taxon>Pseudomonadati</taxon>
        <taxon>Pseudomonadota</taxon>
        <taxon>Gammaproteobacteria</taxon>
        <taxon>Chromatiales</taxon>
        <taxon>Ectothiorhodospiraceae</taxon>
        <taxon>Natronocella</taxon>
    </lineage>
</organism>
<gene>
    <name evidence="14" type="primary">mrdA</name>
    <name evidence="17" type="ORF">J2T57_000058</name>
</gene>
<evidence type="ECO:0000256" key="4">
    <source>
        <dbReference type="ARBA" id="ARBA00022519"/>
    </source>
</evidence>
<accession>A0AAE3KA50</accession>
<evidence type="ECO:0000256" key="9">
    <source>
        <dbReference type="ARBA" id="ARBA00022960"/>
    </source>
</evidence>
<dbReference type="SUPFAM" id="SSF56601">
    <property type="entry name" value="beta-lactamase/transpeptidase-like"/>
    <property type="match status" value="1"/>
</dbReference>
<dbReference type="PANTHER" id="PTHR30627:SF2">
    <property type="entry name" value="PEPTIDOGLYCAN D,D-TRANSPEPTIDASE MRDA"/>
    <property type="match status" value="1"/>
</dbReference>
<dbReference type="AlphaFoldDB" id="A0AAE3KA50"/>
<proteinExistence type="inferred from homology"/>
<keyword evidence="10 14" id="KW-0573">Peptidoglycan synthesis</keyword>
<evidence type="ECO:0000256" key="6">
    <source>
        <dbReference type="ARBA" id="ARBA00022670"/>
    </source>
</evidence>
<dbReference type="InterPro" id="IPR036138">
    <property type="entry name" value="PBP_dimer_sf"/>
</dbReference>
<keyword evidence="9 14" id="KW-0133">Cell shape</keyword>
<evidence type="ECO:0000256" key="1">
    <source>
        <dbReference type="ARBA" id="ARBA00004167"/>
    </source>
</evidence>
<dbReference type="GO" id="GO:0008658">
    <property type="term" value="F:penicillin binding"/>
    <property type="evidence" value="ECO:0007669"/>
    <property type="project" value="UniProtKB-UniRule"/>
</dbReference>
<evidence type="ECO:0000256" key="12">
    <source>
        <dbReference type="ARBA" id="ARBA00023136"/>
    </source>
</evidence>
<dbReference type="EMBL" id="JALJXV010000001">
    <property type="protein sequence ID" value="MCP1672966.1"/>
    <property type="molecule type" value="Genomic_DNA"/>
</dbReference>
<sequence>MTRTPNELRDSRQEKHLFTRRAVVAGVGVLGLLGLLGARMGQLQVTGHQRYMTMSQANRVKLVPVPPNRGLIFDRNGVVLAENRPTFQLLLTPEQIDDMQATLDGLGRIVEISEAELERFRTLARRSRRFQALPLKFRLTEKEVSAFATQRHRFPGVEVEARLTRHYPHGPHAVHAIGYVGRINERELQRIDSSRYAGTSHIGKTGVELQFEERLHGHAGLERVETNALGRVIRPLERVAPNPGQDMYLTIDSRIQRVAEDALEDFAGSIVVIDVRNGDVLALASKPMYDPNLFVHGIDVETYRELQDDIDRPLFNRALRGQYPPGSTIKPFFSLAALQHNIFRPSDRVFCPGFYTIQGVNHRWRCWQRRGHGHMNMEDAMAQSCDVYFYDLAYKLGIDRMHAFLDGFGFGHRPGLGMPGELAGILPSREWKRAHRGESWFHGETIITGIGQGYFLTTPLQLAQATAVLANRGQYRPPRILKALRPLGNGEIRPVAAAPAERSVEVSREEYWKLTFEQMEKVVHGSRGTARSIAADLDYRMAGKTGTAQVFSLAQDQEYDADEIEKRLRDHALYNAFAPADAPRYAIAVIVENGGSGGAVAAPMARKVMDACMALLPAEPESGDDAEDEARHV</sequence>
<comment type="caution">
    <text evidence="14">Lacks conserved residue(s) required for the propagation of feature annotation.</text>
</comment>
<dbReference type="FunFam" id="3.40.710.10:FF:000024">
    <property type="entry name" value="Penicillin-binding protein 2"/>
    <property type="match status" value="1"/>
</dbReference>
<comment type="caution">
    <text evidence="17">The sequence shown here is derived from an EMBL/GenBank/DDBJ whole genome shotgun (WGS) entry which is preliminary data.</text>
</comment>
<evidence type="ECO:0000256" key="8">
    <source>
        <dbReference type="ARBA" id="ARBA00022801"/>
    </source>
</evidence>
<evidence type="ECO:0000256" key="3">
    <source>
        <dbReference type="ARBA" id="ARBA00022475"/>
    </source>
</evidence>
<keyword evidence="4 14" id="KW-0997">Cell inner membrane</keyword>
<evidence type="ECO:0000256" key="2">
    <source>
        <dbReference type="ARBA" id="ARBA00004236"/>
    </source>
</evidence>
<dbReference type="Gene3D" id="3.30.1390.30">
    <property type="entry name" value="Penicillin-binding protein 2a, domain 3"/>
    <property type="match status" value="1"/>
</dbReference>
<dbReference type="GO" id="GO:0071972">
    <property type="term" value="F:peptidoglycan L,D-transpeptidase activity"/>
    <property type="evidence" value="ECO:0007669"/>
    <property type="project" value="TreeGrafter"/>
</dbReference>
<dbReference type="SUPFAM" id="SSF56519">
    <property type="entry name" value="Penicillin binding protein dimerisation domain"/>
    <property type="match status" value="1"/>
</dbReference>
<reference evidence="17" key="1">
    <citation type="submission" date="2022-03" db="EMBL/GenBank/DDBJ databases">
        <title>Genomic Encyclopedia of Type Strains, Phase III (KMG-III): the genomes of soil and plant-associated and newly described type strains.</title>
        <authorList>
            <person name="Whitman W."/>
        </authorList>
    </citation>
    <scope>NUCLEOTIDE SEQUENCE</scope>
    <source>
        <strain evidence="17">ANL 6-2</strain>
    </source>
</reference>
<feature type="domain" description="Penicillin-binding protein dimerisation" evidence="16">
    <location>
        <begin position="65"/>
        <end position="234"/>
    </location>
</feature>
<name>A0AAE3KA50_9GAMM</name>
<comment type="pathway">
    <text evidence="14">Cell wall biogenesis; peptidoglycan biosynthesis.</text>
</comment>
<dbReference type="GO" id="GO:0006508">
    <property type="term" value="P:proteolysis"/>
    <property type="evidence" value="ECO:0007669"/>
    <property type="project" value="UniProtKB-KW"/>
</dbReference>
<dbReference type="PANTHER" id="PTHR30627">
    <property type="entry name" value="PEPTIDOGLYCAN D,D-TRANSPEPTIDASE"/>
    <property type="match status" value="1"/>
</dbReference>
<feature type="transmembrane region" description="Helical" evidence="14">
    <location>
        <begin position="21"/>
        <end position="40"/>
    </location>
</feature>
<dbReference type="GO" id="GO:0009252">
    <property type="term" value="P:peptidoglycan biosynthetic process"/>
    <property type="evidence" value="ECO:0007669"/>
    <property type="project" value="UniProtKB-UniRule"/>
</dbReference>
<dbReference type="RefSeq" id="WP_253472543.1">
    <property type="nucleotide sequence ID" value="NZ_JALJXV010000001.1"/>
</dbReference>
<evidence type="ECO:0000256" key="10">
    <source>
        <dbReference type="ARBA" id="ARBA00022984"/>
    </source>
</evidence>
<evidence type="ECO:0000256" key="11">
    <source>
        <dbReference type="ARBA" id="ARBA00022989"/>
    </source>
</evidence>
<keyword evidence="12 14" id="KW-0472">Membrane</keyword>
<keyword evidence="3 14" id="KW-1003">Cell membrane</keyword>
<dbReference type="GO" id="GO:0008360">
    <property type="term" value="P:regulation of cell shape"/>
    <property type="evidence" value="ECO:0007669"/>
    <property type="project" value="UniProtKB-KW"/>
</dbReference>
<dbReference type="InterPro" id="IPR005311">
    <property type="entry name" value="PBP_dimer"/>
</dbReference>
<dbReference type="Pfam" id="PF00905">
    <property type="entry name" value="Transpeptidase"/>
    <property type="match status" value="1"/>
</dbReference>
<keyword evidence="13 14" id="KW-0961">Cell wall biogenesis/degradation</keyword>
<evidence type="ECO:0000256" key="5">
    <source>
        <dbReference type="ARBA" id="ARBA00022645"/>
    </source>
</evidence>
<evidence type="ECO:0000313" key="18">
    <source>
        <dbReference type="Proteomes" id="UP001205843"/>
    </source>
</evidence>
<keyword evidence="11 14" id="KW-1133">Transmembrane helix</keyword>
<dbReference type="InterPro" id="IPR050515">
    <property type="entry name" value="Beta-lactam/transpept"/>
</dbReference>
<dbReference type="Gene3D" id="3.90.1310.10">
    <property type="entry name" value="Penicillin-binding protein 2a (Domain 2)"/>
    <property type="match status" value="1"/>
</dbReference>
<dbReference type="NCBIfam" id="TIGR03423">
    <property type="entry name" value="pbp2_mrdA"/>
    <property type="match status" value="1"/>
</dbReference>
<dbReference type="Pfam" id="PF03717">
    <property type="entry name" value="PBP_dimer"/>
    <property type="match status" value="1"/>
</dbReference>
<comment type="similarity">
    <text evidence="14">Belongs to the transpeptidase family. MrdA subfamily.</text>
</comment>
<comment type="subcellular location">
    <subcellularLocation>
        <location evidence="14">Cell inner membrane</location>
        <topology evidence="14">Single-pass membrane protein</topology>
    </subcellularLocation>
    <subcellularLocation>
        <location evidence="2">Cell membrane</location>
    </subcellularLocation>
    <subcellularLocation>
        <location evidence="1">Membrane</location>
        <topology evidence="1">Single-pass membrane protein</topology>
    </subcellularLocation>
</comment>
<keyword evidence="7 14" id="KW-0812">Transmembrane</keyword>
<evidence type="ECO:0000256" key="14">
    <source>
        <dbReference type="HAMAP-Rule" id="MF_02081"/>
    </source>
</evidence>
<keyword evidence="8 14" id="KW-0378">Hydrolase</keyword>
<dbReference type="GO" id="GO:0071555">
    <property type="term" value="P:cell wall organization"/>
    <property type="evidence" value="ECO:0007669"/>
    <property type="project" value="UniProtKB-KW"/>
</dbReference>
<evidence type="ECO:0000259" key="16">
    <source>
        <dbReference type="Pfam" id="PF03717"/>
    </source>
</evidence>
<keyword evidence="6 14" id="KW-0645">Protease</keyword>
<evidence type="ECO:0000259" key="15">
    <source>
        <dbReference type="Pfam" id="PF00905"/>
    </source>
</evidence>
<keyword evidence="18" id="KW-1185">Reference proteome</keyword>
<dbReference type="GO" id="GO:0005886">
    <property type="term" value="C:plasma membrane"/>
    <property type="evidence" value="ECO:0007669"/>
    <property type="project" value="UniProtKB-SubCell"/>
</dbReference>
<dbReference type="HAMAP" id="MF_02081">
    <property type="entry name" value="MrdA_transpept"/>
    <property type="match status" value="1"/>
</dbReference>
<dbReference type="InterPro" id="IPR017790">
    <property type="entry name" value="Penicillin-binding_protein_2"/>
</dbReference>
<dbReference type="Proteomes" id="UP001205843">
    <property type="component" value="Unassembled WGS sequence"/>
</dbReference>
<dbReference type="GO" id="GO:0009002">
    <property type="term" value="F:serine-type D-Ala-D-Ala carboxypeptidase activity"/>
    <property type="evidence" value="ECO:0007669"/>
    <property type="project" value="UniProtKB-UniRule"/>
</dbReference>
<protein>
    <recommendedName>
        <fullName evidence="14">Peptidoglycan D,D-transpeptidase MrdA</fullName>
        <ecNumber evidence="14">3.4.16.4</ecNumber>
    </recommendedName>
    <alternativeName>
        <fullName evidence="14">Penicillin-binding protein 2</fullName>
        <shortName evidence="14">PBP-2</shortName>
    </alternativeName>
</protein>
<dbReference type="InterPro" id="IPR012338">
    <property type="entry name" value="Beta-lactam/transpept-like"/>
</dbReference>
<comment type="function">
    <text evidence="14">Catalyzes cross-linking of the peptidoglycan cell wall.</text>
</comment>
<dbReference type="EC" id="3.4.16.4" evidence="14"/>
<evidence type="ECO:0000256" key="13">
    <source>
        <dbReference type="ARBA" id="ARBA00023316"/>
    </source>
</evidence>
<keyword evidence="5 14" id="KW-0121">Carboxypeptidase</keyword>
<comment type="catalytic activity">
    <reaction evidence="14">
        <text>Preferential cleavage: (Ac)2-L-Lys-D-Ala-|-D-Ala. Also transpeptidation of peptidyl-alanyl moieties that are N-acyl substituents of D-alanine.</text>
        <dbReference type="EC" id="3.4.16.4"/>
    </reaction>
</comment>
<dbReference type="Gene3D" id="3.40.710.10">
    <property type="entry name" value="DD-peptidase/beta-lactamase superfamily"/>
    <property type="match status" value="1"/>
</dbReference>
<feature type="domain" description="Penicillin-binding protein transpeptidase" evidence="15">
    <location>
        <begin position="268"/>
        <end position="610"/>
    </location>
</feature>
<evidence type="ECO:0000256" key="7">
    <source>
        <dbReference type="ARBA" id="ARBA00022692"/>
    </source>
</evidence>